<dbReference type="AlphaFoldDB" id="A0A6N3FN66"/>
<evidence type="ECO:0000313" key="1">
    <source>
        <dbReference type="EMBL" id="VYU53279.1"/>
    </source>
</evidence>
<gene>
    <name evidence="1" type="ORF">CBLFYP62_02652</name>
</gene>
<protein>
    <submittedName>
        <fullName evidence="1">Uncharacterized protein</fullName>
    </submittedName>
</protein>
<accession>A0A6N3FN66</accession>
<reference evidence="1" key="1">
    <citation type="submission" date="2019-11" db="EMBL/GenBank/DDBJ databases">
        <authorList>
            <person name="Feng L."/>
        </authorList>
    </citation>
    <scope>NUCLEOTIDE SEQUENCE</scope>
    <source>
        <strain evidence="1">CButyricumLFYP62</strain>
    </source>
</reference>
<sequence>MINNNRIEALNLYKNDLDKLIQRESKKIERSKEKQQEKGEQILSEYKNVNDVLEAYACGSITENKKDKLLEFFENKDKITKEHTPEGIYLNMLKQDINNIDIEIKHKDKLNDIPEGDIGIKEEPGIHLSDIYKIDTYDSLNLVVKKKITPKATDEKPNPEPVWKVISYHPNLESAFKSIVDDEVILSVSSGIDKIMKTLQELKDFKHEIL</sequence>
<organism evidence="1">
    <name type="scientific">Clostridium butyricum</name>
    <dbReference type="NCBI Taxonomy" id="1492"/>
    <lineage>
        <taxon>Bacteria</taxon>
        <taxon>Bacillati</taxon>
        <taxon>Bacillota</taxon>
        <taxon>Clostridia</taxon>
        <taxon>Eubacteriales</taxon>
        <taxon>Clostridiaceae</taxon>
        <taxon>Clostridium</taxon>
    </lineage>
</organism>
<dbReference type="RefSeq" id="WP_156737051.1">
    <property type="nucleotide sequence ID" value="NZ_CACRTU010000024.1"/>
</dbReference>
<proteinExistence type="predicted"/>
<name>A0A6N3FN66_CLOBU</name>
<dbReference type="EMBL" id="CACRTU010000024">
    <property type="protein sequence ID" value="VYU53279.1"/>
    <property type="molecule type" value="Genomic_DNA"/>
</dbReference>